<dbReference type="GeneID" id="93613495"/>
<dbReference type="FunCoup" id="I1C039">
    <property type="interactions" value="76"/>
</dbReference>
<keyword evidence="2" id="KW-0548">Nucleotidyltransferase</keyword>
<accession>I1C039</accession>
<dbReference type="EMBL" id="CH476735">
    <property type="protein sequence ID" value="EIE81819.1"/>
    <property type="molecule type" value="Genomic_DNA"/>
</dbReference>
<dbReference type="GO" id="GO:0101026">
    <property type="term" value="P:mitotic nuclear membrane biogenesis"/>
    <property type="evidence" value="ECO:0007669"/>
    <property type="project" value="EnsemblFungi"/>
</dbReference>
<dbReference type="GO" id="GO:0005789">
    <property type="term" value="C:endoplasmic reticulum membrane"/>
    <property type="evidence" value="ECO:0007669"/>
    <property type="project" value="TreeGrafter"/>
</dbReference>
<dbReference type="GO" id="GO:0004143">
    <property type="term" value="F:ATP-dependent diacylglycerol kinase activity"/>
    <property type="evidence" value="ECO:0007669"/>
    <property type="project" value="InterPro"/>
</dbReference>
<keyword evidence="1" id="KW-0812">Transmembrane</keyword>
<sequence>MSEVKKREDDVKKYTQVPMKGGWEIPRKLFHFSIDTSDVYPKLVALLSIVGTAELLRFNFEWFNVIYCHVLGPLMRTTEIKTRINGVVYYLLDPVASICGKLWGKYTLQYGGKSLAGSLGAITIGSLVTYAYFGPLSNYHALSYNSITSPIPLIILSIYGGLVAGFSEGIGNSMFGLDDNLTIPVLSGILLWTPLIGFSLGQ</sequence>
<evidence type="ECO:0000256" key="1">
    <source>
        <dbReference type="SAM" id="Phobius"/>
    </source>
</evidence>
<proteinExistence type="predicted"/>
<evidence type="ECO:0000313" key="2">
    <source>
        <dbReference type="EMBL" id="EIE81819.1"/>
    </source>
</evidence>
<evidence type="ECO:0000313" key="3">
    <source>
        <dbReference type="Proteomes" id="UP000009138"/>
    </source>
</evidence>
<dbReference type="eggNOG" id="KOG4453">
    <property type="taxonomic scope" value="Eukaryota"/>
</dbReference>
<dbReference type="PANTHER" id="PTHR31303:SF1">
    <property type="entry name" value="CTP-DEPENDENT DIACYLGLYCEROL KINASE 1"/>
    <property type="match status" value="1"/>
</dbReference>
<dbReference type="VEuPathDB" id="FungiDB:RO3G_06524"/>
<dbReference type="PANTHER" id="PTHR31303">
    <property type="entry name" value="CTP-DEPENDENT DIACYLGLYCEROL KINASE 1"/>
    <property type="match status" value="1"/>
</dbReference>
<feature type="transmembrane region" description="Helical" evidence="1">
    <location>
        <begin position="115"/>
        <end position="133"/>
    </location>
</feature>
<keyword evidence="1" id="KW-0472">Membrane</keyword>
<dbReference type="RefSeq" id="XP_067517215.1">
    <property type="nucleotide sequence ID" value="XM_067661114.1"/>
</dbReference>
<gene>
    <name evidence="2" type="ORF">RO3G_06524</name>
</gene>
<dbReference type="STRING" id="246409.I1C039"/>
<keyword evidence="1" id="KW-1133">Transmembrane helix</keyword>
<protein>
    <submittedName>
        <fullName evidence="2">Phosphatidate cytidylyltransferase</fullName>
    </submittedName>
</protein>
<keyword evidence="2" id="KW-0808">Transferase</keyword>
<dbReference type="OrthoDB" id="5673at2759"/>
<dbReference type="InterPro" id="IPR037997">
    <property type="entry name" value="Dgk1-like"/>
</dbReference>
<organism evidence="2 3">
    <name type="scientific">Rhizopus delemar (strain RA 99-880 / ATCC MYA-4621 / FGSC 9543 / NRRL 43880)</name>
    <name type="common">Mucormycosis agent</name>
    <name type="synonym">Rhizopus arrhizus var. delemar</name>
    <dbReference type="NCBI Taxonomy" id="246409"/>
    <lineage>
        <taxon>Eukaryota</taxon>
        <taxon>Fungi</taxon>
        <taxon>Fungi incertae sedis</taxon>
        <taxon>Mucoromycota</taxon>
        <taxon>Mucoromycotina</taxon>
        <taxon>Mucoromycetes</taxon>
        <taxon>Mucorales</taxon>
        <taxon>Mucorineae</taxon>
        <taxon>Rhizopodaceae</taxon>
        <taxon>Rhizopus</taxon>
    </lineage>
</organism>
<dbReference type="GO" id="GO:0016779">
    <property type="term" value="F:nucleotidyltransferase activity"/>
    <property type="evidence" value="ECO:0007669"/>
    <property type="project" value="UniProtKB-KW"/>
</dbReference>
<dbReference type="OMA" id="MRESEYH"/>
<dbReference type="Proteomes" id="UP000009138">
    <property type="component" value="Unassembled WGS sequence"/>
</dbReference>
<feature type="transmembrane region" description="Helical" evidence="1">
    <location>
        <begin position="183"/>
        <end position="201"/>
    </location>
</feature>
<feature type="transmembrane region" description="Helical" evidence="1">
    <location>
        <begin position="153"/>
        <end position="171"/>
    </location>
</feature>
<reference evidence="2 3" key="1">
    <citation type="journal article" date="2009" name="PLoS Genet.">
        <title>Genomic analysis of the basal lineage fungus Rhizopus oryzae reveals a whole-genome duplication.</title>
        <authorList>
            <person name="Ma L.-J."/>
            <person name="Ibrahim A.S."/>
            <person name="Skory C."/>
            <person name="Grabherr M.G."/>
            <person name="Burger G."/>
            <person name="Butler M."/>
            <person name="Elias M."/>
            <person name="Idnurm A."/>
            <person name="Lang B.F."/>
            <person name="Sone T."/>
            <person name="Abe A."/>
            <person name="Calvo S.E."/>
            <person name="Corrochano L.M."/>
            <person name="Engels R."/>
            <person name="Fu J."/>
            <person name="Hansberg W."/>
            <person name="Kim J.-M."/>
            <person name="Kodira C.D."/>
            <person name="Koehrsen M.J."/>
            <person name="Liu B."/>
            <person name="Miranda-Saavedra D."/>
            <person name="O'Leary S."/>
            <person name="Ortiz-Castellanos L."/>
            <person name="Poulter R."/>
            <person name="Rodriguez-Romero J."/>
            <person name="Ruiz-Herrera J."/>
            <person name="Shen Y.-Q."/>
            <person name="Zeng Q."/>
            <person name="Galagan J."/>
            <person name="Birren B.W."/>
            <person name="Cuomo C.A."/>
            <person name="Wickes B.L."/>
        </authorList>
    </citation>
    <scope>NUCLEOTIDE SEQUENCE [LARGE SCALE GENOMIC DNA]</scope>
    <source>
        <strain evidence="3">RA 99-880 / ATCC MYA-4621 / FGSC 9543 / NRRL 43880</strain>
    </source>
</reference>
<dbReference type="InParanoid" id="I1C039"/>
<dbReference type="GO" id="GO:0006654">
    <property type="term" value="P:phosphatidic acid biosynthetic process"/>
    <property type="evidence" value="ECO:0007669"/>
    <property type="project" value="EnsemblFungi"/>
</dbReference>
<name>I1C039_RHIO9</name>
<dbReference type="AlphaFoldDB" id="I1C039"/>
<keyword evidence="3" id="KW-1185">Reference proteome</keyword>
<dbReference type="GO" id="GO:0097038">
    <property type="term" value="C:perinuclear endoplasmic reticulum"/>
    <property type="evidence" value="ECO:0007669"/>
    <property type="project" value="EnsemblFungi"/>
</dbReference>